<dbReference type="GO" id="GO:0015940">
    <property type="term" value="P:pantothenate biosynthetic process"/>
    <property type="evidence" value="ECO:0007669"/>
    <property type="project" value="UniProtKB-UniPathway"/>
</dbReference>
<proteinExistence type="inferred from homology"/>
<evidence type="ECO:0000256" key="6">
    <source>
        <dbReference type="ARBA" id="ARBA00022655"/>
    </source>
</evidence>
<dbReference type="InterPro" id="IPR013332">
    <property type="entry name" value="KPR_N"/>
</dbReference>
<evidence type="ECO:0000256" key="7">
    <source>
        <dbReference type="ARBA" id="ARBA00022857"/>
    </source>
</evidence>
<comment type="caution">
    <text evidence="14">The sequence shown here is derived from an EMBL/GenBank/DDBJ whole genome shotgun (WGS) entry which is preliminary data.</text>
</comment>
<evidence type="ECO:0000256" key="5">
    <source>
        <dbReference type="ARBA" id="ARBA00019465"/>
    </source>
</evidence>
<dbReference type="Proteomes" id="UP000005324">
    <property type="component" value="Unassembled WGS sequence"/>
</dbReference>
<reference evidence="14 15" key="1">
    <citation type="submission" date="2010-04" db="EMBL/GenBank/DDBJ databases">
        <authorList>
            <person name="Qin X."/>
            <person name="Bachman B."/>
            <person name="Battles P."/>
            <person name="Bell A."/>
            <person name="Bess C."/>
            <person name="Bickham C."/>
            <person name="Chaboub L."/>
            <person name="Chen D."/>
            <person name="Coyle M."/>
            <person name="Deiros D.R."/>
            <person name="Dinh H."/>
            <person name="Forbes L."/>
            <person name="Fowler G."/>
            <person name="Francisco L."/>
            <person name="Fu Q."/>
            <person name="Gubbala S."/>
            <person name="Hale W."/>
            <person name="Han Y."/>
            <person name="Hemphill L."/>
            <person name="Highlander S.K."/>
            <person name="Hirani K."/>
            <person name="Hogues M."/>
            <person name="Jackson L."/>
            <person name="Jakkamsetti A."/>
            <person name="Javaid M."/>
            <person name="Jiang H."/>
            <person name="Korchina V."/>
            <person name="Kovar C."/>
            <person name="Lara F."/>
            <person name="Lee S."/>
            <person name="Mata R."/>
            <person name="Mathew T."/>
            <person name="Moen C."/>
            <person name="Morales K."/>
            <person name="Munidasa M."/>
            <person name="Nazareth L."/>
            <person name="Ngo R."/>
            <person name="Nguyen L."/>
            <person name="Okwuonu G."/>
            <person name="Ongeri F."/>
            <person name="Patil S."/>
            <person name="Petrosino J."/>
            <person name="Pham C."/>
            <person name="Pham P."/>
            <person name="Pu L.-L."/>
            <person name="Puazo M."/>
            <person name="Raj R."/>
            <person name="Reid J."/>
            <person name="Rouhana J."/>
            <person name="Saada N."/>
            <person name="Shang Y."/>
            <person name="Simmons D."/>
            <person name="Thornton R."/>
            <person name="Warren J."/>
            <person name="Weissenberger G."/>
            <person name="Zhang J."/>
            <person name="Zhang L."/>
            <person name="Zhou C."/>
            <person name="Zhu D."/>
            <person name="Muzny D."/>
            <person name="Worley K."/>
            <person name="Gibbs R."/>
        </authorList>
    </citation>
    <scope>NUCLEOTIDE SEQUENCE [LARGE SCALE GENOMIC DNA]</scope>
    <source>
        <strain evidence="14 15">ATCC 49957</strain>
    </source>
</reference>
<dbReference type="NCBIfam" id="TIGR00745">
    <property type="entry name" value="apbA_panE"/>
    <property type="match status" value="1"/>
</dbReference>
<dbReference type="HOGENOM" id="CLU_031468_6_1_5"/>
<name>D5RKE2_9PROT</name>
<dbReference type="InterPro" id="IPR051402">
    <property type="entry name" value="KPR-Related"/>
</dbReference>
<evidence type="ECO:0000313" key="15">
    <source>
        <dbReference type="Proteomes" id="UP000005324"/>
    </source>
</evidence>
<dbReference type="SUPFAM" id="SSF48179">
    <property type="entry name" value="6-phosphogluconate dehydrogenase C-terminal domain-like"/>
    <property type="match status" value="1"/>
</dbReference>
<evidence type="ECO:0000256" key="3">
    <source>
        <dbReference type="ARBA" id="ARBA00007870"/>
    </source>
</evidence>
<dbReference type="SUPFAM" id="SSF51735">
    <property type="entry name" value="NAD(P)-binding Rossmann-fold domains"/>
    <property type="match status" value="1"/>
</dbReference>
<evidence type="ECO:0000259" key="12">
    <source>
        <dbReference type="Pfam" id="PF02558"/>
    </source>
</evidence>
<evidence type="ECO:0000256" key="1">
    <source>
        <dbReference type="ARBA" id="ARBA00002919"/>
    </source>
</evidence>
<evidence type="ECO:0000256" key="10">
    <source>
        <dbReference type="ARBA" id="ARBA00048793"/>
    </source>
</evidence>
<comment type="similarity">
    <text evidence="3 11">Belongs to the ketopantoate reductase family.</text>
</comment>
<dbReference type="InterPro" id="IPR013328">
    <property type="entry name" value="6PGD_dom2"/>
</dbReference>
<dbReference type="Pfam" id="PF02558">
    <property type="entry name" value="ApbA"/>
    <property type="match status" value="1"/>
</dbReference>
<feature type="domain" description="Ketopantoate reductase C-terminal" evidence="13">
    <location>
        <begin position="184"/>
        <end position="304"/>
    </location>
</feature>
<evidence type="ECO:0000256" key="9">
    <source>
        <dbReference type="ARBA" id="ARBA00032024"/>
    </source>
</evidence>
<keyword evidence="7 11" id="KW-0521">NADP</keyword>
<dbReference type="PANTHER" id="PTHR21708">
    <property type="entry name" value="PROBABLE 2-DEHYDROPANTOATE 2-REDUCTASE"/>
    <property type="match status" value="1"/>
</dbReference>
<protein>
    <recommendedName>
        <fullName evidence="5 11">2-dehydropantoate 2-reductase</fullName>
        <ecNumber evidence="4 11">1.1.1.169</ecNumber>
    </recommendedName>
    <alternativeName>
        <fullName evidence="9 11">Ketopantoate reductase</fullName>
    </alternativeName>
</protein>
<evidence type="ECO:0000313" key="14">
    <source>
        <dbReference type="EMBL" id="EFH12221.1"/>
    </source>
</evidence>
<evidence type="ECO:0000256" key="4">
    <source>
        <dbReference type="ARBA" id="ARBA00013014"/>
    </source>
</evidence>
<dbReference type="FunFam" id="3.40.50.720:FF:000307">
    <property type="entry name" value="2-dehydropantoate 2-reductase"/>
    <property type="match status" value="1"/>
</dbReference>
<dbReference type="Gene3D" id="3.40.50.720">
    <property type="entry name" value="NAD(P)-binding Rossmann-like Domain"/>
    <property type="match status" value="1"/>
</dbReference>
<keyword evidence="6 11" id="KW-0566">Pantothenate biosynthesis</keyword>
<dbReference type="Gene3D" id="1.10.1040.10">
    <property type="entry name" value="N-(1-d-carboxylethyl)-l-norvaline Dehydrogenase, domain 2"/>
    <property type="match status" value="1"/>
</dbReference>
<evidence type="ECO:0000256" key="11">
    <source>
        <dbReference type="RuleBase" id="RU362068"/>
    </source>
</evidence>
<sequence length="317" mass="33630">MRRGASMRILVLGAGALGGYFGGRLLEAGAELAFLVRPKRQAQLRERGLVLRCPATGELRRPVTALTAAELRPGWDIVLLSCKAYDLEAAIDSLRPVVGPETAVLPVLNGLSHLDRLREAFGAGAVLGGLAKIRATLNPAGEVINLSDWRYLTLGELDGTMTPRVTRFAELARQGGILAEAVPDIRGAMWAKLVHLGTVAAATVLLRGSTGQIARAPGGTAFLLTLLERNMAIAAHHGHPVPAGFAEEYRALLSDPAGTYTASMLRDLESGGRIEADHILGHLLQAAGEAGVDPSLHAIAYLHAKTYEQRRAEEKAA</sequence>
<dbReference type="PANTHER" id="PTHR21708:SF26">
    <property type="entry name" value="2-DEHYDROPANTOATE 2-REDUCTASE"/>
    <property type="match status" value="1"/>
</dbReference>
<gene>
    <name evidence="14" type="primary">panE2</name>
    <name evidence="14" type="ORF">HMPREF0731_1552</name>
</gene>
<evidence type="ECO:0000259" key="13">
    <source>
        <dbReference type="Pfam" id="PF08546"/>
    </source>
</evidence>
<dbReference type="EMBL" id="ADVL01000263">
    <property type="protein sequence ID" value="EFH12221.1"/>
    <property type="molecule type" value="Genomic_DNA"/>
</dbReference>
<accession>D5RKE2</accession>
<evidence type="ECO:0000256" key="2">
    <source>
        <dbReference type="ARBA" id="ARBA00004994"/>
    </source>
</evidence>
<dbReference type="AlphaFoldDB" id="D5RKE2"/>
<dbReference type="UniPathway" id="UPA00028">
    <property type="reaction ID" value="UER00004"/>
</dbReference>
<dbReference type="InterPro" id="IPR013752">
    <property type="entry name" value="KPA_reductase"/>
</dbReference>
<dbReference type="EC" id="1.1.1.169" evidence="4 11"/>
<feature type="domain" description="Ketopantoate reductase N-terminal" evidence="12">
    <location>
        <begin position="9"/>
        <end position="158"/>
    </location>
</feature>
<keyword evidence="8 11" id="KW-0560">Oxidoreductase</keyword>
<comment type="pathway">
    <text evidence="2 11">Cofactor biosynthesis; (R)-pantothenate biosynthesis; (R)-pantoate from 3-methyl-2-oxobutanoate: step 2/2.</text>
</comment>
<organism evidence="14 15">
    <name type="scientific">Pseudoroseomonas cervicalis ATCC 49957</name>
    <dbReference type="NCBI Taxonomy" id="525371"/>
    <lineage>
        <taxon>Bacteria</taxon>
        <taxon>Pseudomonadati</taxon>
        <taxon>Pseudomonadota</taxon>
        <taxon>Alphaproteobacteria</taxon>
        <taxon>Acetobacterales</taxon>
        <taxon>Roseomonadaceae</taxon>
        <taxon>Roseomonas</taxon>
    </lineage>
</organism>
<keyword evidence="15" id="KW-1185">Reference proteome</keyword>
<dbReference type="InterPro" id="IPR008927">
    <property type="entry name" value="6-PGluconate_DH-like_C_sf"/>
</dbReference>
<dbReference type="Pfam" id="PF08546">
    <property type="entry name" value="ApbA_C"/>
    <property type="match status" value="1"/>
</dbReference>
<comment type="catalytic activity">
    <reaction evidence="10 11">
        <text>(R)-pantoate + NADP(+) = 2-dehydropantoate + NADPH + H(+)</text>
        <dbReference type="Rhea" id="RHEA:16233"/>
        <dbReference type="ChEBI" id="CHEBI:11561"/>
        <dbReference type="ChEBI" id="CHEBI:15378"/>
        <dbReference type="ChEBI" id="CHEBI:15980"/>
        <dbReference type="ChEBI" id="CHEBI:57783"/>
        <dbReference type="ChEBI" id="CHEBI:58349"/>
        <dbReference type="EC" id="1.1.1.169"/>
    </reaction>
</comment>
<dbReference type="GO" id="GO:0005737">
    <property type="term" value="C:cytoplasm"/>
    <property type="evidence" value="ECO:0007669"/>
    <property type="project" value="TreeGrafter"/>
</dbReference>
<dbReference type="InterPro" id="IPR003710">
    <property type="entry name" value="ApbA"/>
</dbReference>
<dbReference type="InterPro" id="IPR036291">
    <property type="entry name" value="NAD(P)-bd_dom_sf"/>
</dbReference>
<comment type="function">
    <text evidence="1 11">Catalyzes the NADPH-dependent reduction of ketopantoate into pantoic acid.</text>
</comment>
<dbReference type="GO" id="GO:0008677">
    <property type="term" value="F:2-dehydropantoate 2-reductase activity"/>
    <property type="evidence" value="ECO:0007669"/>
    <property type="project" value="UniProtKB-EC"/>
</dbReference>
<evidence type="ECO:0000256" key="8">
    <source>
        <dbReference type="ARBA" id="ARBA00023002"/>
    </source>
</evidence>